<dbReference type="Gene3D" id="1.10.357.40">
    <property type="entry name" value="YbiA-like"/>
    <property type="match status" value="1"/>
</dbReference>
<reference evidence="5" key="1">
    <citation type="submission" date="2016-06" db="EMBL/GenBank/DDBJ databases">
        <authorList>
            <person name="Varghese N."/>
            <person name="Submissions Spin"/>
        </authorList>
    </citation>
    <scope>NUCLEOTIDE SEQUENCE [LARGE SCALE GENOMIC DNA]</scope>
    <source>
        <strain evidence="5">DSM 45160</strain>
    </source>
</reference>
<dbReference type="EMBL" id="LT607409">
    <property type="protein sequence ID" value="SCE78037.1"/>
    <property type="molecule type" value="Genomic_DNA"/>
</dbReference>
<evidence type="ECO:0000313" key="5">
    <source>
        <dbReference type="Proteomes" id="UP000198224"/>
    </source>
</evidence>
<comment type="catalytic activity">
    <reaction evidence="1">
        <text>5-amino-6-(5-phospho-D-ribosylamino)uracil + H2O = 5,6-diaminouracil + D-ribose 5-phosphate</text>
        <dbReference type="Rhea" id="RHEA:55020"/>
        <dbReference type="ChEBI" id="CHEBI:15377"/>
        <dbReference type="ChEBI" id="CHEBI:46252"/>
        <dbReference type="ChEBI" id="CHEBI:58453"/>
        <dbReference type="ChEBI" id="CHEBI:78346"/>
    </reaction>
</comment>
<sequence>MPETESLPYNLPALQALVADGGRPKYLFFWGHQPQPDGSIGSGCLSQWWPAPFTVDGVRYPTAEHYMMVGKARLFGDEAIAAQMVTASHPNAVKALGRQVRDFDQAVWDAHRFDLVVAGNVAKFSQHPDLAWYLSRTANRVLVEASPLDRVWGIGLAATDPRAEDPARWRGPNLLGFALMRTRAHLDTR</sequence>
<evidence type="ECO:0000259" key="3">
    <source>
        <dbReference type="Pfam" id="PF08719"/>
    </source>
</evidence>
<protein>
    <recommendedName>
        <fullName evidence="3">NADAR domain-containing protein</fullName>
    </recommendedName>
</protein>
<keyword evidence="5" id="KW-1185">Reference proteome</keyword>
<dbReference type="SUPFAM" id="SSF143990">
    <property type="entry name" value="YbiA-like"/>
    <property type="match status" value="1"/>
</dbReference>
<dbReference type="InterPro" id="IPR012816">
    <property type="entry name" value="NADAR"/>
</dbReference>
<organism evidence="4 5">
    <name type="scientific">Micromonospora chokoriensis</name>
    <dbReference type="NCBI Taxonomy" id="356851"/>
    <lineage>
        <taxon>Bacteria</taxon>
        <taxon>Bacillati</taxon>
        <taxon>Actinomycetota</taxon>
        <taxon>Actinomycetes</taxon>
        <taxon>Micromonosporales</taxon>
        <taxon>Micromonosporaceae</taxon>
        <taxon>Micromonospora</taxon>
    </lineage>
</organism>
<dbReference type="InterPro" id="IPR037238">
    <property type="entry name" value="YbiA-like_sf"/>
</dbReference>
<dbReference type="Proteomes" id="UP000198224">
    <property type="component" value="Chromosome I"/>
</dbReference>
<evidence type="ECO:0000256" key="2">
    <source>
        <dbReference type="ARBA" id="ARBA00000751"/>
    </source>
</evidence>
<dbReference type="AlphaFoldDB" id="A0A1C4V2D1"/>
<dbReference type="RefSeq" id="WP_088986841.1">
    <property type="nucleotide sequence ID" value="NZ_LT607409.1"/>
</dbReference>
<dbReference type="Pfam" id="PF08719">
    <property type="entry name" value="NADAR"/>
    <property type="match status" value="1"/>
</dbReference>
<proteinExistence type="predicted"/>
<dbReference type="NCBIfam" id="TIGR02464">
    <property type="entry name" value="ribofla_fusion"/>
    <property type="match status" value="1"/>
</dbReference>
<evidence type="ECO:0000313" key="4">
    <source>
        <dbReference type="EMBL" id="SCE78037.1"/>
    </source>
</evidence>
<dbReference type="CDD" id="cd15457">
    <property type="entry name" value="NADAR"/>
    <property type="match status" value="1"/>
</dbReference>
<evidence type="ECO:0000256" key="1">
    <source>
        <dbReference type="ARBA" id="ARBA00000022"/>
    </source>
</evidence>
<feature type="domain" description="NADAR" evidence="3">
    <location>
        <begin position="28"/>
        <end position="186"/>
    </location>
</feature>
<comment type="catalytic activity">
    <reaction evidence="2">
        <text>2,5-diamino-6-hydroxy-4-(5-phosphoribosylamino)-pyrimidine + H2O = 2,5,6-triamino-4-hydroxypyrimidine + D-ribose 5-phosphate</text>
        <dbReference type="Rhea" id="RHEA:23436"/>
        <dbReference type="ChEBI" id="CHEBI:15377"/>
        <dbReference type="ChEBI" id="CHEBI:58614"/>
        <dbReference type="ChEBI" id="CHEBI:78346"/>
        <dbReference type="ChEBI" id="CHEBI:137796"/>
    </reaction>
</comment>
<name>A0A1C4V2D1_9ACTN</name>
<accession>A0A1C4V2D1</accession>
<gene>
    <name evidence="4" type="ORF">GA0070612_0991</name>
</gene>